<organism evidence="1 2">
    <name type="scientific">Eisenbergiella porci</name>
    <dbReference type="NCBI Taxonomy" id="2652274"/>
    <lineage>
        <taxon>Bacteria</taxon>
        <taxon>Bacillati</taxon>
        <taxon>Bacillota</taxon>
        <taxon>Clostridia</taxon>
        <taxon>Lachnospirales</taxon>
        <taxon>Lachnospiraceae</taxon>
        <taxon>Eisenbergiella</taxon>
    </lineage>
</organism>
<dbReference type="AlphaFoldDB" id="A0A6N7WHU7"/>
<protein>
    <submittedName>
        <fullName evidence="1">Uncharacterized protein</fullName>
    </submittedName>
</protein>
<reference evidence="1 2" key="1">
    <citation type="submission" date="2019-08" db="EMBL/GenBank/DDBJ databases">
        <title>In-depth cultivation of the pig gut microbiome towards novel bacterial diversity and tailored functional studies.</title>
        <authorList>
            <person name="Wylensek D."/>
            <person name="Hitch T.C.A."/>
            <person name="Clavel T."/>
        </authorList>
    </citation>
    <scope>NUCLEOTIDE SEQUENCE [LARGE SCALE GENOMIC DNA]</scope>
    <source>
        <strain evidence="1 2">WCA-389-WT-23B</strain>
    </source>
</reference>
<sequence>MIPLKPEKITRFMIEAAVDRGIREMQEDPKRSVRKLADLGRQFSRGRFQKNFFDLSQTLLQDDNSPYYTILSRLTRETNHETLKKFGVNIGYTSWTYGASLIRSYEKEHGYDVPWTVFMHYLPDGPLGLKQIGGLIDEGRSIGIYTYFIYLEEMPEDWTELTELFHSFDNSAFLLLLPDRELEDGDVDLLSGCRNLLVSAEIASCYRENIRLLKQRGCIVANHYYYYTNDPEEITRQVKDCESPLLFFIARDDCMPEDRRRVADAVYDIRYHPEFPVFPVELHSDFRRVDQIISGRTCLLEVEANGKVSLPDGSFLSALDPDMTLAGLLRKISGQTVCGEYA</sequence>
<accession>A0A6N7WHU7</accession>
<name>A0A6N7WHU7_9FIRM</name>
<gene>
    <name evidence="1" type="ORF">FYJ45_17755</name>
</gene>
<proteinExistence type="predicted"/>
<evidence type="ECO:0000313" key="1">
    <source>
        <dbReference type="EMBL" id="MSS90057.1"/>
    </source>
</evidence>
<keyword evidence="2" id="KW-1185">Reference proteome</keyword>
<comment type="caution">
    <text evidence="1">The sequence shown here is derived from an EMBL/GenBank/DDBJ whole genome shotgun (WGS) entry which is preliminary data.</text>
</comment>
<evidence type="ECO:0000313" key="2">
    <source>
        <dbReference type="Proteomes" id="UP000436047"/>
    </source>
</evidence>
<dbReference type="Proteomes" id="UP000436047">
    <property type="component" value="Unassembled WGS sequence"/>
</dbReference>
<dbReference type="EMBL" id="VUMI01000031">
    <property type="protein sequence ID" value="MSS90057.1"/>
    <property type="molecule type" value="Genomic_DNA"/>
</dbReference>